<dbReference type="Gene3D" id="2.40.50.180">
    <property type="entry name" value="CheA-289, Domain 4"/>
    <property type="match status" value="1"/>
</dbReference>
<dbReference type="SUPFAM" id="SSF50341">
    <property type="entry name" value="CheW-like"/>
    <property type="match status" value="1"/>
</dbReference>
<dbReference type="InterPro" id="IPR036061">
    <property type="entry name" value="CheW-like_dom_sf"/>
</dbReference>
<evidence type="ECO:0000313" key="2">
    <source>
        <dbReference type="EMBL" id="EHL73617.1"/>
    </source>
</evidence>
<dbReference type="RefSeq" id="WP_003355265.1">
    <property type="nucleotide sequence ID" value="NZ_JH414764.1"/>
</dbReference>
<organism evidence="2 3">
    <name type="scientific">Bacillus smithii 7_3_47FAA</name>
    <dbReference type="NCBI Taxonomy" id="665952"/>
    <lineage>
        <taxon>Bacteria</taxon>
        <taxon>Bacillati</taxon>
        <taxon>Bacillota</taxon>
        <taxon>Bacilli</taxon>
        <taxon>Bacillales</taxon>
        <taxon>Bacillaceae</taxon>
        <taxon>Bacillus</taxon>
    </lineage>
</organism>
<feature type="domain" description="CheW-like" evidence="1">
    <location>
        <begin position="3"/>
        <end position="142"/>
    </location>
</feature>
<dbReference type="GO" id="GO:0006935">
    <property type="term" value="P:chemotaxis"/>
    <property type="evidence" value="ECO:0007669"/>
    <property type="project" value="InterPro"/>
</dbReference>
<dbReference type="PANTHER" id="PTHR22617">
    <property type="entry name" value="CHEMOTAXIS SENSOR HISTIDINE KINASE-RELATED"/>
    <property type="match status" value="1"/>
</dbReference>
<dbReference type="AlphaFoldDB" id="G9QPH6"/>
<dbReference type="PANTHER" id="PTHR22617:SF23">
    <property type="entry name" value="CHEMOTAXIS PROTEIN CHEW"/>
    <property type="match status" value="1"/>
</dbReference>
<dbReference type="InterPro" id="IPR039315">
    <property type="entry name" value="CheW"/>
</dbReference>
<reference evidence="2 3" key="1">
    <citation type="submission" date="2011-09" db="EMBL/GenBank/DDBJ databases">
        <title>The Genome Sequence of Bacillus smithii 7_3_47FAA.</title>
        <authorList>
            <consortium name="The Broad Institute Genome Sequencing Platform"/>
            <person name="Earl A."/>
            <person name="Ward D."/>
            <person name="Feldgarden M."/>
            <person name="Gevers D."/>
            <person name="Daigneault M."/>
            <person name="Strauss J."/>
            <person name="Allen-Vercoe E."/>
            <person name="Young S.K."/>
            <person name="Zeng Q."/>
            <person name="Gargeya S."/>
            <person name="Fitzgerald M."/>
            <person name="Haas B."/>
            <person name="Abouelleil A."/>
            <person name="Alvarado L."/>
            <person name="Arachchi H.M."/>
            <person name="Berlin A."/>
            <person name="Brown A."/>
            <person name="Chapman S.B."/>
            <person name="Chen Z."/>
            <person name="Dunbar C."/>
            <person name="Freedman E."/>
            <person name="Gearin G."/>
            <person name="Goldberg J."/>
            <person name="Griggs A."/>
            <person name="Gujja S."/>
            <person name="Heiman D."/>
            <person name="Howarth C."/>
            <person name="Larson L."/>
            <person name="Lui A."/>
            <person name="MacDonald P.J.P."/>
            <person name="Montmayeur A."/>
            <person name="Murphy C."/>
            <person name="Neiman D."/>
            <person name="Pearson M."/>
            <person name="Priest M."/>
            <person name="Roberts A."/>
            <person name="Saif S."/>
            <person name="Shea T."/>
            <person name="Shenoy N."/>
            <person name="Sisk P."/>
            <person name="Stolte C."/>
            <person name="Sykes S."/>
            <person name="Wortman J."/>
            <person name="Nusbaum C."/>
            <person name="Birren B."/>
        </authorList>
    </citation>
    <scope>NUCLEOTIDE SEQUENCE [LARGE SCALE GENOMIC DNA]</scope>
    <source>
        <strain evidence="2 3">7_3_47FAA</strain>
    </source>
</reference>
<keyword evidence="3" id="KW-1185">Reference proteome</keyword>
<dbReference type="PROSITE" id="PS50851">
    <property type="entry name" value="CHEW"/>
    <property type="match status" value="1"/>
</dbReference>
<accession>G9QPH6</accession>
<dbReference type="GO" id="GO:0005829">
    <property type="term" value="C:cytosol"/>
    <property type="evidence" value="ECO:0007669"/>
    <property type="project" value="TreeGrafter"/>
</dbReference>
<dbReference type="Pfam" id="PF01584">
    <property type="entry name" value="CheW"/>
    <property type="match status" value="1"/>
</dbReference>
<protein>
    <recommendedName>
        <fullName evidence="1">CheW-like domain-containing protein</fullName>
    </recommendedName>
</protein>
<dbReference type="Proteomes" id="UP000011747">
    <property type="component" value="Unassembled WGS sequence"/>
</dbReference>
<gene>
    <name evidence="2" type="ORF">HMPREF1015_00193</name>
</gene>
<dbReference type="InterPro" id="IPR002545">
    <property type="entry name" value="CheW-lke_dom"/>
</dbReference>
<dbReference type="SMART" id="SM00260">
    <property type="entry name" value="CheW"/>
    <property type="match status" value="1"/>
</dbReference>
<dbReference type="GO" id="GO:0007165">
    <property type="term" value="P:signal transduction"/>
    <property type="evidence" value="ECO:0007669"/>
    <property type="project" value="InterPro"/>
</dbReference>
<sequence length="156" mass="17973">MEETKMVVFQSGKEEYAVPIQYVVSIEKLDHINPIPHLPVYLRGIVKNRGELIPVIDFEQVLYSQFIENLSESRLIVLQVESFLFGILVKEAKEIIDIPIELQKQIGLMAYEGTRYFSAVANMEKRLVTIIDPKILVESLEGIQDIQEYMKTMQNA</sequence>
<dbReference type="EMBL" id="ACWF01000156">
    <property type="protein sequence ID" value="EHL73617.1"/>
    <property type="molecule type" value="Genomic_DNA"/>
</dbReference>
<proteinExistence type="predicted"/>
<evidence type="ECO:0000313" key="3">
    <source>
        <dbReference type="Proteomes" id="UP000011747"/>
    </source>
</evidence>
<dbReference type="PATRIC" id="fig|665952.3.peg.3072"/>
<comment type="caution">
    <text evidence="2">The sequence shown here is derived from an EMBL/GenBank/DDBJ whole genome shotgun (WGS) entry which is preliminary data.</text>
</comment>
<name>G9QPH6_9BACI</name>
<dbReference type="Gene3D" id="2.30.30.40">
    <property type="entry name" value="SH3 Domains"/>
    <property type="match status" value="1"/>
</dbReference>
<evidence type="ECO:0000259" key="1">
    <source>
        <dbReference type="PROSITE" id="PS50851"/>
    </source>
</evidence>
<dbReference type="HOGENOM" id="CLU_048995_3_0_9"/>